<keyword evidence="13" id="KW-1185">Reference proteome</keyword>
<dbReference type="Proteomes" id="UP000297248">
    <property type="component" value="Unassembled WGS sequence"/>
</dbReference>
<dbReference type="InterPro" id="IPR018076">
    <property type="entry name" value="T2SS_GspF_dom"/>
</dbReference>
<feature type="transmembrane region" description="Helical" evidence="8">
    <location>
        <begin position="204"/>
        <end position="222"/>
    </location>
</feature>
<evidence type="ECO:0000256" key="8">
    <source>
        <dbReference type="SAM" id="Phobius"/>
    </source>
</evidence>
<evidence type="ECO:0000256" key="5">
    <source>
        <dbReference type="ARBA" id="ARBA00022989"/>
    </source>
</evidence>
<comment type="similarity">
    <text evidence="2">Belongs to the GSP F family.</text>
</comment>
<reference evidence="11 12" key="1">
    <citation type="journal article" date="2016" name="Int. J. Syst. Evol. Microbiol.">
        <title>Proposal of Mucilaginibacter phyllosphaerae sp. nov. isolated from the phyllosphere of Galium album.</title>
        <authorList>
            <person name="Aydogan E.L."/>
            <person name="Busse H.J."/>
            <person name="Moser G."/>
            <person name="Muller C."/>
            <person name="Kampfer P."/>
            <person name="Glaeser S.P."/>
        </authorList>
    </citation>
    <scope>NUCLEOTIDE SEQUENCE [LARGE SCALE GENOMIC DNA]</scope>
    <source>
        <strain evidence="11 12">PP-F2FG21</strain>
    </source>
</reference>
<organism evidence="11 12">
    <name type="scientific">Mucilaginibacter phyllosphaerae</name>
    <dbReference type="NCBI Taxonomy" id="1812349"/>
    <lineage>
        <taxon>Bacteria</taxon>
        <taxon>Pseudomonadati</taxon>
        <taxon>Bacteroidota</taxon>
        <taxon>Sphingobacteriia</taxon>
        <taxon>Sphingobacteriales</taxon>
        <taxon>Sphingobacteriaceae</taxon>
        <taxon>Mucilaginibacter</taxon>
    </lineage>
</organism>
<dbReference type="InterPro" id="IPR003004">
    <property type="entry name" value="GspF/PilC"/>
</dbReference>
<dbReference type="InterPro" id="IPR042094">
    <property type="entry name" value="T2SS_GspF_sf"/>
</dbReference>
<evidence type="ECO:0000313" key="11">
    <source>
        <dbReference type="EMBL" id="TEW63780.1"/>
    </source>
</evidence>
<protein>
    <submittedName>
        <fullName evidence="11">Type II secretion system F family protein</fullName>
    </submittedName>
    <submittedName>
        <fullName evidence="10">Type IV pilus assembly protein PilC</fullName>
    </submittedName>
</protein>
<evidence type="ECO:0000256" key="2">
    <source>
        <dbReference type="ARBA" id="ARBA00005745"/>
    </source>
</evidence>
<keyword evidence="5 8" id="KW-1133">Transmembrane helix</keyword>
<dbReference type="Gene3D" id="1.20.81.30">
    <property type="entry name" value="Type II secretion system (T2SS), domain F"/>
    <property type="match status" value="2"/>
</dbReference>
<feature type="region of interest" description="Disordered" evidence="7">
    <location>
        <begin position="1"/>
        <end position="30"/>
    </location>
</feature>
<evidence type="ECO:0000256" key="3">
    <source>
        <dbReference type="ARBA" id="ARBA00022475"/>
    </source>
</evidence>
<dbReference type="EMBL" id="SNQG01000008">
    <property type="protein sequence ID" value="TEW63780.1"/>
    <property type="molecule type" value="Genomic_DNA"/>
</dbReference>
<dbReference type="EMBL" id="JACIEG010000008">
    <property type="protein sequence ID" value="MBB3971039.1"/>
    <property type="molecule type" value="Genomic_DNA"/>
</dbReference>
<evidence type="ECO:0000259" key="9">
    <source>
        <dbReference type="Pfam" id="PF00482"/>
    </source>
</evidence>
<gene>
    <name evidence="11" type="ORF">E2R65_18605</name>
    <name evidence="10" type="ORF">GGR35_003666</name>
</gene>
<keyword evidence="3" id="KW-1003">Cell membrane</keyword>
<keyword evidence="4 8" id="KW-0812">Transmembrane</keyword>
<feature type="transmembrane region" description="Helical" evidence="8">
    <location>
        <begin position="147"/>
        <end position="169"/>
    </location>
</feature>
<sequence length="385" mass="43951">MPSIDLSKYDSGKKNRAGGKPLQESKSQQESIWNRDISFGSGELSDKKKEFLYLELSSLLQAGIDFKSAFELATAEQEQQKDKTLFTSVKEAVLKGQPFSKALEQSGRFSLYEVYSLQIGEETGKLIEVLQDLAKFYKSKIKQRRTIVSALTYPVIVLSASAGAIFFMLKFVVPMFGEVFKRFGGELPWVTRQVIDLSTAVGKYFMPFAVIIITVTVFIYRFRKDDRWRRVSSALILRLPMVGNLVQKAYLARFSNSMRLLIHAELPLLRAIALSRQMIGYYPVERALRAIEDDILKGRSLHESLKKFRIFPPKMIQLIKVGEESKKLDYFFAWVAEQYLTEVEYKTSTLSSVMQPLIIIFLGLIVGVIVVSIYLPLFQMSNSFQ</sequence>
<evidence type="ECO:0000256" key="1">
    <source>
        <dbReference type="ARBA" id="ARBA00004651"/>
    </source>
</evidence>
<dbReference type="PANTHER" id="PTHR30012">
    <property type="entry name" value="GENERAL SECRETION PATHWAY PROTEIN"/>
    <property type="match status" value="1"/>
</dbReference>
<dbReference type="PRINTS" id="PR00812">
    <property type="entry name" value="BCTERIALGSPF"/>
</dbReference>
<feature type="domain" description="Type II secretion system protein GspF" evidence="9">
    <location>
        <begin position="55"/>
        <end position="174"/>
    </location>
</feature>
<comment type="caution">
    <text evidence="11">The sequence shown here is derived from an EMBL/GenBank/DDBJ whole genome shotgun (WGS) entry which is preliminary data.</text>
</comment>
<proteinExistence type="inferred from homology"/>
<comment type="subcellular location">
    <subcellularLocation>
        <location evidence="1">Cell membrane</location>
        <topology evidence="1">Multi-pass membrane protein</topology>
    </subcellularLocation>
</comment>
<evidence type="ECO:0000256" key="6">
    <source>
        <dbReference type="ARBA" id="ARBA00023136"/>
    </source>
</evidence>
<dbReference type="Pfam" id="PF00482">
    <property type="entry name" value="T2SSF"/>
    <property type="match status" value="2"/>
</dbReference>
<keyword evidence="6 8" id="KW-0472">Membrane</keyword>
<dbReference type="Proteomes" id="UP000583101">
    <property type="component" value="Unassembled WGS sequence"/>
</dbReference>
<dbReference type="GO" id="GO:0005886">
    <property type="term" value="C:plasma membrane"/>
    <property type="evidence" value="ECO:0007669"/>
    <property type="project" value="UniProtKB-SubCell"/>
</dbReference>
<reference evidence="11" key="2">
    <citation type="submission" date="2019-03" db="EMBL/GenBank/DDBJ databases">
        <authorList>
            <person name="Yan Y.-Q."/>
            <person name="Du Z.-J."/>
        </authorList>
    </citation>
    <scope>NUCLEOTIDE SEQUENCE</scope>
    <source>
        <strain evidence="11">PP-F2FG21</strain>
    </source>
</reference>
<accession>A0A4Y8A5V0</accession>
<dbReference type="OrthoDB" id="1523422at2"/>
<reference evidence="10 13" key="3">
    <citation type="submission" date="2020-08" db="EMBL/GenBank/DDBJ databases">
        <title>Genomic Encyclopedia of Type Strains, Phase IV (KMG-IV): sequencing the most valuable type-strain genomes for metagenomic binning, comparative biology and taxonomic classification.</title>
        <authorList>
            <person name="Goeker M."/>
        </authorList>
    </citation>
    <scope>NUCLEOTIDE SEQUENCE [LARGE SCALE GENOMIC DNA]</scope>
    <source>
        <strain evidence="10 13">DSM 100995</strain>
    </source>
</reference>
<dbReference type="RefSeq" id="WP_134338004.1">
    <property type="nucleotide sequence ID" value="NZ_BMCZ01000008.1"/>
</dbReference>
<evidence type="ECO:0000313" key="12">
    <source>
        <dbReference type="Proteomes" id="UP000297248"/>
    </source>
</evidence>
<dbReference type="PANTHER" id="PTHR30012:SF0">
    <property type="entry name" value="TYPE II SECRETION SYSTEM PROTEIN F-RELATED"/>
    <property type="match status" value="1"/>
</dbReference>
<dbReference type="AlphaFoldDB" id="A0A4Y8A5V0"/>
<evidence type="ECO:0000256" key="7">
    <source>
        <dbReference type="SAM" id="MobiDB-lite"/>
    </source>
</evidence>
<name>A0A4Y8A5V0_9SPHI</name>
<evidence type="ECO:0000313" key="10">
    <source>
        <dbReference type="EMBL" id="MBB3971039.1"/>
    </source>
</evidence>
<feature type="transmembrane region" description="Helical" evidence="8">
    <location>
        <begin position="357"/>
        <end position="377"/>
    </location>
</feature>
<evidence type="ECO:0000313" key="13">
    <source>
        <dbReference type="Proteomes" id="UP000583101"/>
    </source>
</evidence>
<evidence type="ECO:0000256" key="4">
    <source>
        <dbReference type="ARBA" id="ARBA00022692"/>
    </source>
</evidence>
<feature type="domain" description="Type II secretion system protein GspF" evidence="9">
    <location>
        <begin position="254"/>
        <end position="376"/>
    </location>
</feature>